<dbReference type="PROSITE" id="PS50096">
    <property type="entry name" value="IQ"/>
    <property type="match status" value="1"/>
</dbReference>
<reference evidence="2" key="1">
    <citation type="journal article" date="2023" name="Genome Biol. Evol.">
        <title>Long-read-based Genome Assembly of Drosophila gunungcola Reveals Fewer Chemosensory Genes in Flower-breeding Species.</title>
        <authorList>
            <person name="Negi A."/>
            <person name="Liao B.Y."/>
            <person name="Yeh S.D."/>
        </authorList>
    </citation>
    <scope>NUCLEOTIDE SEQUENCE</scope>
    <source>
        <strain evidence="2">Sukarami</strain>
    </source>
</reference>
<dbReference type="PANTHER" id="PTHR13594:SF1">
    <property type="entry name" value="CENTRIOLAR COILED-COIL PROTEIN OF 110 KDA"/>
    <property type="match status" value="1"/>
</dbReference>
<dbReference type="AlphaFoldDB" id="A0A9Q0BIJ9"/>
<accession>A0A9Q0BIJ9</accession>
<dbReference type="Proteomes" id="UP001059596">
    <property type="component" value="Unassembled WGS sequence"/>
</dbReference>
<evidence type="ECO:0008006" key="4">
    <source>
        <dbReference type="Google" id="ProtNLM"/>
    </source>
</evidence>
<organism evidence="2 3">
    <name type="scientific">Drosophila gunungcola</name>
    <name type="common">fruit fly</name>
    <dbReference type="NCBI Taxonomy" id="103775"/>
    <lineage>
        <taxon>Eukaryota</taxon>
        <taxon>Metazoa</taxon>
        <taxon>Ecdysozoa</taxon>
        <taxon>Arthropoda</taxon>
        <taxon>Hexapoda</taxon>
        <taxon>Insecta</taxon>
        <taxon>Pterygota</taxon>
        <taxon>Neoptera</taxon>
        <taxon>Endopterygota</taxon>
        <taxon>Diptera</taxon>
        <taxon>Brachycera</taxon>
        <taxon>Muscomorpha</taxon>
        <taxon>Ephydroidea</taxon>
        <taxon>Drosophilidae</taxon>
        <taxon>Drosophila</taxon>
        <taxon>Sophophora</taxon>
    </lineage>
</organism>
<feature type="region of interest" description="Disordered" evidence="1">
    <location>
        <begin position="449"/>
        <end position="561"/>
    </location>
</feature>
<feature type="region of interest" description="Disordered" evidence="1">
    <location>
        <begin position="264"/>
        <end position="304"/>
    </location>
</feature>
<dbReference type="GO" id="GO:1903723">
    <property type="term" value="P:negative regulation of centriole elongation"/>
    <property type="evidence" value="ECO:0007669"/>
    <property type="project" value="TreeGrafter"/>
</dbReference>
<feature type="region of interest" description="Disordered" evidence="1">
    <location>
        <begin position="375"/>
        <end position="410"/>
    </location>
</feature>
<dbReference type="InterPro" id="IPR033207">
    <property type="entry name" value="CCP110"/>
</dbReference>
<sequence length="681" mass="75519">MDATSRTMEQLLAAVELGQSLSEATTPTATTTISIWSTPSEGSGSSSVDPASFRFRLDGQNILPPLMTSAKRHEVQLARQMALKLEERYRLARNSAGSDMTGRRSLSQLQQTETFIYDSTQRQAARPQSLTLNRQLPTIQVDPPTPQPPVEPVENVSPRRHNRITDRILQFEQSGLGRLLPKVQDKRILRSSTSPSIAAATDQPLELREKAQLSTPPKPEEAGFQRSRSFTLEEPSQVLVEHMQREALAVRPSHSLANFQRQTIESQAKRVNRSPKSSSSTTTTTATTASTPTALATTSSCSRRDREVERIIERALGEHCLLEASRRAGVRNYLRGHRERMNQLVQYQEEERRRMQSQFDLQQRQLIEELCAEIDDSSSTENPDGLVSEGTLGHHQGTPTPTPTMSLSLSDTPRTFQELDDFLPKEDSCQMPRAPSSARKRLFSPKHSLGYESEPQQLGAGSALSTPRSLPLRNSSLTNSRRSGQPVRRRSQTVGSSPRKLNGGAAGREVIKAPAQAGVGGGRPKSSPGSGSSTIPKRGSTPARSTSPTKQPSNSPTKRMSNNLSNLEQEERQWAASRINAGVRGFLVRRLFATEQVQRIVQTIRDTLIFVLNLHLETCGHGLNAEEPANLRLKARLLQQVALLGQPHAAPDLFQTSTKERMEIIARDRKRIKTKLILKHR</sequence>
<evidence type="ECO:0000313" key="3">
    <source>
        <dbReference type="Proteomes" id="UP001059596"/>
    </source>
</evidence>
<feature type="region of interest" description="Disordered" evidence="1">
    <location>
        <begin position="211"/>
        <end position="230"/>
    </location>
</feature>
<evidence type="ECO:0000313" key="2">
    <source>
        <dbReference type="EMBL" id="KAI8033502.1"/>
    </source>
</evidence>
<dbReference type="Pfam" id="PF16025">
    <property type="entry name" value="CaM_bind"/>
    <property type="match status" value="1"/>
</dbReference>
<dbReference type="GO" id="GO:0007099">
    <property type="term" value="P:centriole replication"/>
    <property type="evidence" value="ECO:0007669"/>
    <property type="project" value="InterPro"/>
</dbReference>
<comment type="caution">
    <text evidence="2">The sequence shown here is derived from an EMBL/GenBank/DDBJ whole genome shotgun (WGS) entry which is preliminary data.</text>
</comment>
<proteinExistence type="predicted"/>
<dbReference type="GO" id="GO:0032053">
    <property type="term" value="P:ciliary basal body organization"/>
    <property type="evidence" value="ECO:0007669"/>
    <property type="project" value="TreeGrafter"/>
</dbReference>
<keyword evidence="3" id="KW-1185">Reference proteome</keyword>
<evidence type="ECO:0000256" key="1">
    <source>
        <dbReference type="SAM" id="MobiDB-lite"/>
    </source>
</evidence>
<dbReference type="GO" id="GO:0032465">
    <property type="term" value="P:regulation of cytokinesis"/>
    <property type="evidence" value="ECO:0007669"/>
    <property type="project" value="InterPro"/>
</dbReference>
<gene>
    <name evidence="2" type="ORF">M5D96_013734</name>
</gene>
<feature type="compositionally biased region" description="Low complexity" evidence="1">
    <location>
        <begin position="464"/>
        <end position="483"/>
    </location>
</feature>
<dbReference type="GO" id="GO:0005814">
    <property type="term" value="C:centriole"/>
    <property type="evidence" value="ECO:0007669"/>
    <property type="project" value="InterPro"/>
</dbReference>
<feature type="region of interest" description="Disordered" evidence="1">
    <location>
        <begin position="138"/>
        <end position="157"/>
    </location>
</feature>
<feature type="compositionally biased region" description="Polar residues" evidence="1">
    <location>
        <begin position="542"/>
        <end position="561"/>
    </location>
</feature>
<name>A0A9Q0BIJ9_9MUSC</name>
<dbReference type="EMBL" id="JAMKOV010000128">
    <property type="protein sequence ID" value="KAI8033502.1"/>
    <property type="molecule type" value="Genomic_DNA"/>
</dbReference>
<protein>
    <recommendedName>
        <fullName evidence="4">Centriolar coiled-coil protein of 110 kDa</fullName>
    </recommendedName>
</protein>
<feature type="compositionally biased region" description="Low complexity" evidence="1">
    <location>
        <begin position="277"/>
        <end position="300"/>
    </location>
</feature>
<dbReference type="PANTHER" id="PTHR13594">
    <property type="entry name" value="CENTRIOLAR COILED-COIL PROTEIN OF 110 KDA"/>
    <property type="match status" value="1"/>
</dbReference>
<feature type="compositionally biased region" description="Low complexity" evidence="1">
    <location>
        <begin position="524"/>
        <end position="533"/>
    </location>
</feature>